<dbReference type="AlphaFoldDB" id="A0A1M5PNH6"/>
<gene>
    <name evidence="1" type="ORF">SAMN02745157_0193</name>
</gene>
<evidence type="ECO:0000313" key="2">
    <source>
        <dbReference type="Proteomes" id="UP000184485"/>
    </source>
</evidence>
<accession>A0A1M5PNH6</accession>
<name>A0A1M5PNH6_9HYPH</name>
<keyword evidence="2" id="KW-1185">Reference proteome</keyword>
<dbReference type="EMBL" id="FQUP01000012">
    <property type="protein sequence ID" value="SHH03266.1"/>
    <property type="molecule type" value="Genomic_DNA"/>
</dbReference>
<reference evidence="1 2" key="1">
    <citation type="submission" date="2016-11" db="EMBL/GenBank/DDBJ databases">
        <authorList>
            <person name="Jaros S."/>
            <person name="Januszkiewicz K."/>
            <person name="Wedrychowicz H."/>
        </authorList>
    </citation>
    <scope>NUCLEOTIDE SEQUENCE [LARGE SCALE GENOMIC DNA]</scope>
    <source>
        <strain evidence="1 2">DSM 19436</strain>
    </source>
</reference>
<evidence type="ECO:0000313" key="1">
    <source>
        <dbReference type="EMBL" id="SHH03266.1"/>
    </source>
</evidence>
<proteinExistence type="predicted"/>
<organism evidence="1 2">
    <name type="scientific">Kaistia soli DSM 19436</name>
    <dbReference type="NCBI Taxonomy" id="1122133"/>
    <lineage>
        <taxon>Bacteria</taxon>
        <taxon>Pseudomonadati</taxon>
        <taxon>Pseudomonadota</taxon>
        <taxon>Alphaproteobacteria</taxon>
        <taxon>Hyphomicrobiales</taxon>
        <taxon>Kaistiaceae</taxon>
        <taxon>Kaistia</taxon>
    </lineage>
</organism>
<protein>
    <submittedName>
        <fullName evidence="1">Uncharacterized protein</fullName>
    </submittedName>
</protein>
<dbReference type="Proteomes" id="UP000184485">
    <property type="component" value="Unassembled WGS sequence"/>
</dbReference>
<sequence>MFHPESINHCGAQYSLGHLNRALAEFRWKTAEKVEVTYSVRIDYSTHCYSDAGLPRVAGSYIVNDGSSDRIFCPSRHEYSLHLPQIVDGLFAKPTTSVALATTGNWFVYRLTMAPALPQGEIYYVFFRMHPSPVGTWKDGAINLDLYVESAYSRANPVASAARMPFGKAVERRMADLSL</sequence>